<feature type="region of interest" description="Disordered" evidence="1">
    <location>
        <begin position="24"/>
        <end position="49"/>
    </location>
</feature>
<accession>A0A450T198</accession>
<evidence type="ECO:0000256" key="1">
    <source>
        <dbReference type="SAM" id="MobiDB-lite"/>
    </source>
</evidence>
<proteinExistence type="predicted"/>
<reference evidence="3" key="1">
    <citation type="submission" date="2019-02" db="EMBL/GenBank/DDBJ databases">
        <authorList>
            <person name="Gruber-Vodicka R. H."/>
            <person name="Seah K. B. B."/>
        </authorList>
    </citation>
    <scope>NUCLEOTIDE SEQUENCE</scope>
    <source>
        <strain evidence="3">BECK_BZ106</strain>
        <strain evidence="2">BECK_BZ15</strain>
    </source>
</reference>
<name>A0A450T198_9GAMM</name>
<evidence type="ECO:0000313" key="2">
    <source>
        <dbReference type="EMBL" id="VFJ56468.1"/>
    </source>
</evidence>
<organism evidence="3">
    <name type="scientific">Candidatus Kentrum sp. FW</name>
    <dbReference type="NCBI Taxonomy" id="2126338"/>
    <lineage>
        <taxon>Bacteria</taxon>
        <taxon>Pseudomonadati</taxon>
        <taxon>Pseudomonadota</taxon>
        <taxon>Gammaproteobacteria</taxon>
        <taxon>Candidatus Kentrum</taxon>
    </lineage>
</organism>
<dbReference type="EMBL" id="CAADEW010000061">
    <property type="protein sequence ID" value="VFJ56468.1"/>
    <property type="molecule type" value="Genomic_DNA"/>
</dbReference>
<gene>
    <name evidence="2" type="ORF">BECKFW1821A_GA0114235_106113</name>
    <name evidence="3" type="ORF">BECKFW1821B_GA0114236_105411</name>
</gene>
<protein>
    <submittedName>
        <fullName evidence="3">Uncharacterized protein</fullName>
    </submittedName>
</protein>
<dbReference type="AlphaFoldDB" id="A0A450T198"/>
<evidence type="ECO:0000313" key="3">
    <source>
        <dbReference type="EMBL" id="VFJ60200.1"/>
    </source>
</evidence>
<dbReference type="EMBL" id="CAADFD010000054">
    <property type="protein sequence ID" value="VFJ60200.1"/>
    <property type="molecule type" value="Genomic_DNA"/>
</dbReference>
<sequence>MIPIPTEVISFFYQIIKENSTTKKSMIENPGNPKLRLNPNRKTACVHRE</sequence>